<feature type="transmembrane region" description="Helical" evidence="1">
    <location>
        <begin position="374"/>
        <end position="394"/>
    </location>
</feature>
<accession>A0ABX8SLP7</accession>
<evidence type="ECO:0000313" key="3">
    <source>
        <dbReference type="EMBL" id="QXT63565.1"/>
    </source>
</evidence>
<dbReference type="PANTHER" id="PTHR23542:SF1">
    <property type="entry name" value="MAJOR FACILITATOR SUPERFAMILY (MFS) PROFILE DOMAIN-CONTAINING PROTEIN"/>
    <property type="match status" value="1"/>
</dbReference>
<protein>
    <recommendedName>
        <fullName evidence="2">Major facilitator superfamily (MFS) profile domain-containing protein</fullName>
    </recommendedName>
</protein>
<feature type="transmembrane region" description="Helical" evidence="1">
    <location>
        <begin position="179"/>
        <end position="196"/>
    </location>
</feature>
<proteinExistence type="predicted"/>
<keyword evidence="1" id="KW-1133">Transmembrane helix</keyword>
<feature type="transmembrane region" description="Helical" evidence="1">
    <location>
        <begin position="50"/>
        <end position="70"/>
    </location>
</feature>
<dbReference type="Proteomes" id="UP000824504">
    <property type="component" value="Chromosome"/>
</dbReference>
<dbReference type="EMBL" id="CP079216">
    <property type="protein sequence ID" value="QXT63565.1"/>
    <property type="molecule type" value="Genomic_DNA"/>
</dbReference>
<feature type="transmembrane region" description="Helical" evidence="1">
    <location>
        <begin position="104"/>
        <end position="125"/>
    </location>
</feature>
<keyword evidence="1" id="KW-0472">Membrane</keyword>
<feature type="transmembrane region" description="Helical" evidence="1">
    <location>
        <begin position="217"/>
        <end position="237"/>
    </location>
</feature>
<keyword evidence="1" id="KW-0812">Transmembrane</keyword>
<feature type="transmembrane region" description="Helical" evidence="1">
    <location>
        <begin position="257"/>
        <end position="277"/>
    </location>
</feature>
<feature type="transmembrane region" description="Helical" evidence="1">
    <location>
        <begin position="310"/>
        <end position="329"/>
    </location>
</feature>
<feature type="domain" description="Major facilitator superfamily (MFS) profile" evidence="2">
    <location>
        <begin position="221"/>
        <end position="416"/>
    </location>
</feature>
<dbReference type="PROSITE" id="PS50850">
    <property type="entry name" value="MFS"/>
    <property type="match status" value="1"/>
</dbReference>
<evidence type="ECO:0000256" key="1">
    <source>
        <dbReference type="SAM" id="Phobius"/>
    </source>
</evidence>
<feature type="transmembrane region" description="Helical" evidence="1">
    <location>
        <begin position="284"/>
        <end position="304"/>
    </location>
</feature>
<dbReference type="InterPro" id="IPR020846">
    <property type="entry name" value="MFS_dom"/>
</dbReference>
<evidence type="ECO:0000259" key="2">
    <source>
        <dbReference type="PROSITE" id="PS50850"/>
    </source>
</evidence>
<reference evidence="3 4" key="1">
    <citation type="submission" date="2021-07" db="EMBL/GenBank/DDBJ databases">
        <title>complete genome sequencing of Tessaracoccus sp.J1M15.</title>
        <authorList>
            <person name="Bae J.-W."/>
            <person name="Kim D.-y."/>
        </authorList>
    </citation>
    <scope>NUCLEOTIDE SEQUENCE [LARGE SCALE GENOMIC DNA]</scope>
    <source>
        <strain evidence="3 4">J1M15</strain>
    </source>
</reference>
<feature type="transmembrane region" description="Helical" evidence="1">
    <location>
        <begin position="12"/>
        <end position="38"/>
    </location>
</feature>
<dbReference type="Pfam" id="PF07690">
    <property type="entry name" value="MFS_1"/>
    <property type="match status" value="1"/>
</dbReference>
<name>A0ABX8SLP7_9ACTN</name>
<gene>
    <name evidence="3" type="ORF">KDB89_03560</name>
</gene>
<feature type="transmembrane region" description="Helical" evidence="1">
    <location>
        <begin position="341"/>
        <end position="362"/>
    </location>
</feature>
<organism evidence="3 4">
    <name type="scientific">Tessaracoccus palaemonis</name>
    <dbReference type="NCBI Taxonomy" id="2829499"/>
    <lineage>
        <taxon>Bacteria</taxon>
        <taxon>Bacillati</taxon>
        <taxon>Actinomycetota</taxon>
        <taxon>Actinomycetes</taxon>
        <taxon>Propionibacteriales</taxon>
        <taxon>Propionibacteriaceae</taxon>
        <taxon>Tessaracoccus</taxon>
    </lineage>
</organism>
<dbReference type="PANTHER" id="PTHR23542">
    <property type="match status" value="1"/>
</dbReference>
<dbReference type="InterPro" id="IPR011701">
    <property type="entry name" value="MFS"/>
</dbReference>
<feature type="transmembrane region" description="Helical" evidence="1">
    <location>
        <begin position="157"/>
        <end position="173"/>
    </location>
</feature>
<keyword evidence="4" id="KW-1185">Reference proteome</keyword>
<sequence length="416" mass="41837">MSSGFSTMRAAFGADYFIVSALARLPLSMLVLGVLTFVSHATGQLSSAGAASAIAGVGVAVGAPLSGAAADRWGQRATLLAGALAYCASLLWLLAAGTPGDEPLVFGPGLAAAAFCAGLVVPQCGPMTRVRWIRRLAGRDAHALTAAQGYESTIDELSFVLGPAAVGIIAVVAGPAAPLWVALALTVVTVPWFALHRSSASGAAHRGAAAATTVDRVPWALVGVLLLGMLSIGTVFGSLATTTTAFVTEAGQPDIGGLVYAAIGITSGLGALSVALWPSRWSSARRWIGCGLVLVPVLALLWLAGAPWQLSLLFLLVGAPIGPVLVTVFTAAGDATPAGRLGLVMTLLSAGVTLGTSIGNWAGGALAEAGGHSSSLWVTFAAGCAVLVSGLLYATREALGRPRNLQRATEGARLEQ</sequence>
<evidence type="ECO:0000313" key="4">
    <source>
        <dbReference type="Proteomes" id="UP000824504"/>
    </source>
</evidence>
<feature type="transmembrane region" description="Helical" evidence="1">
    <location>
        <begin position="77"/>
        <end position="98"/>
    </location>
</feature>
<dbReference type="RefSeq" id="WP_219083493.1">
    <property type="nucleotide sequence ID" value="NZ_CP079216.1"/>
</dbReference>